<dbReference type="SUPFAM" id="SSF103481">
    <property type="entry name" value="Multidrug resistance efflux transporter EmrE"/>
    <property type="match status" value="1"/>
</dbReference>
<dbReference type="AlphaFoldDB" id="A0A7X0NEZ6"/>
<gene>
    <name evidence="3" type="ORF">HNQ55_000705</name>
</gene>
<dbReference type="EMBL" id="JACHHU010000003">
    <property type="protein sequence ID" value="MBB6542227.1"/>
    <property type="molecule type" value="Genomic_DNA"/>
</dbReference>
<keyword evidence="4" id="KW-1185">Reference proteome</keyword>
<dbReference type="Pfam" id="PF00892">
    <property type="entry name" value="EamA"/>
    <property type="match status" value="1"/>
</dbReference>
<name>A0A7X0NEZ6_9GAMM</name>
<dbReference type="RefSeq" id="WP_246454873.1">
    <property type="nucleotide sequence ID" value="NZ_AP027362.1"/>
</dbReference>
<reference evidence="3 4" key="1">
    <citation type="submission" date="2020-08" db="EMBL/GenBank/DDBJ databases">
        <title>Genomic Encyclopedia of Type Strains, Phase IV (KMG-IV): sequencing the most valuable type-strain genomes for metagenomic binning, comparative biology and taxonomic classification.</title>
        <authorList>
            <person name="Goeker M."/>
        </authorList>
    </citation>
    <scope>NUCLEOTIDE SEQUENCE [LARGE SCALE GENOMIC DNA]</scope>
    <source>
        <strain evidence="3 4">DSM 26287</strain>
    </source>
</reference>
<evidence type="ECO:0000313" key="4">
    <source>
        <dbReference type="Proteomes" id="UP000537141"/>
    </source>
</evidence>
<dbReference type="InterPro" id="IPR000620">
    <property type="entry name" value="EamA_dom"/>
</dbReference>
<dbReference type="GO" id="GO:0016020">
    <property type="term" value="C:membrane"/>
    <property type="evidence" value="ECO:0007669"/>
    <property type="project" value="InterPro"/>
</dbReference>
<keyword evidence="1" id="KW-0472">Membrane</keyword>
<dbReference type="Proteomes" id="UP000537141">
    <property type="component" value="Unassembled WGS sequence"/>
</dbReference>
<dbReference type="InterPro" id="IPR037185">
    <property type="entry name" value="EmrE-like"/>
</dbReference>
<evidence type="ECO:0000256" key="1">
    <source>
        <dbReference type="SAM" id="Phobius"/>
    </source>
</evidence>
<feature type="transmembrane region" description="Helical" evidence="1">
    <location>
        <begin position="48"/>
        <end position="65"/>
    </location>
</feature>
<proteinExistence type="predicted"/>
<feature type="transmembrane region" description="Helical" evidence="1">
    <location>
        <begin position="119"/>
        <end position="145"/>
    </location>
</feature>
<organism evidence="3 4">
    <name type="scientific">Thalassotalea piscium</name>
    <dbReference type="NCBI Taxonomy" id="1230533"/>
    <lineage>
        <taxon>Bacteria</taxon>
        <taxon>Pseudomonadati</taxon>
        <taxon>Pseudomonadota</taxon>
        <taxon>Gammaproteobacteria</taxon>
        <taxon>Alteromonadales</taxon>
        <taxon>Colwelliaceae</taxon>
        <taxon>Thalassotalea</taxon>
    </lineage>
</organism>
<accession>A0A7X0NEZ6</accession>
<feature type="domain" description="EamA" evidence="2">
    <location>
        <begin position="12"/>
        <end position="140"/>
    </location>
</feature>
<protein>
    <submittedName>
        <fullName evidence="3">Putative membrane protein</fullName>
    </submittedName>
</protein>
<comment type="caution">
    <text evidence="3">The sequence shown here is derived from an EMBL/GenBank/DDBJ whole genome shotgun (WGS) entry which is preliminary data.</text>
</comment>
<evidence type="ECO:0000313" key="3">
    <source>
        <dbReference type="EMBL" id="MBB6542227.1"/>
    </source>
</evidence>
<feature type="transmembrane region" description="Helical" evidence="1">
    <location>
        <begin position="77"/>
        <end position="99"/>
    </location>
</feature>
<sequence>MLTAHTRRSLEIWIGFTLLAAFMQAVRTAGQKKLSVHLNAMATTGVRYLYALPFAVLYLVFLLEYRQQSIPELNPQFLQYALIACVMQIIGIACLVAAFKYGNFAVATSLAKTEAIQVAIVAALVFSVSMSFLGWLSVVGCYWRCRRYYFIKGQVYYKRFIAKPRCWFWLSLWFSISNNNIAYSTV</sequence>
<keyword evidence="1" id="KW-1133">Transmembrane helix</keyword>
<keyword evidence="1" id="KW-0812">Transmembrane</keyword>
<evidence type="ECO:0000259" key="2">
    <source>
        <dbReference type="Pfam" id="PF00892"/>
    </source>
</evidence>